<dbReference type="FunFam" id="3.20.20.70:FF:000154">
    <property type="entry name" value="Probable nitronate monooxygenase"/>
    <property type="match status" value="1"/>
</dbReference>
<proteinExistence type="inferred from homology"/>
<keyword evidence="3" id="KW-0216">Detoxification</keyword>
<dbReference type="Pfam" id="PF03060">
    <property type="entry name" value="NMO"/>
    <property type="match status" value="1"/>
</dbReference>
<dbReference type="InterPro" id="IPR004136">
    <property type="entry name" value="NMO"/>
</dbReference>
<sequence>MKINNELTRLLKIAYPVIQAPMLGATTPEMVAKISNLGGLGSLPVGGLSPAKTAELIRKTKTLTNQPFAVNLFANSFPQPDVEQFDRMQVFLEKYCADNHIRFERMSVADLKFYPYEDQIDILLSENIPVVSFTFGIINDEAVRVLKEKGVVLIGTATSLKEAGIIEEKGIDMITAQGIEAGGHRGSFLSDESLPQTGLMTLLPKMTEQINRPVLAAGGINSGKTIKAAFVLGAQGVQIGTAFLGSDESLAFPAYKAALANGTESDTALTKAFSGRWARGIRNTFMDEIEKAGLIIPEYPIQNSLTTLLRRNVQEMNNTAFTNLWAGQSHPGTELKPVEAIFQRLIKEYDSLGE</sequence>
<dbReference type="SUPFAM" id="SSF51412">
    <property type="entry name" value="Inosine monophosphate dehydrogenase (IMPDH)"/>
    <property type="match status" value="1"/>
</dbReference>
<keyword evidence="4" id="KW-0285">Flavoprotein</keyword>
<evidence type="ECO:0000256" key="7">
    <source>
        <dbReference type="ARBA" id="ARBA00023002"/>
    </source>
</evidence>
<evidence type="ECO:0000313" key="12">
    <source>
        <dbReference type="EMBL" id="SFP99701.1"/>
    </source>
</evidence>
<keyword evidence="6" id="KW-0547">Nucleotide-binding</keyword>
<evidence type="ECO:0000256" key="1">
    <source>
        <dbReference type="ARBA" id="ARBA00001917"/>
    </source>
</evidence>
<protein>
    <recommendedName>
        <fullName evidence="11">Nitronate monooxygenase</fullName>
    </recommendedName>
    <alternativeName>
        <fullName evidence="9">Propionate 3-nitronate monooxygenase</fullName>
    </alternativeName>
</protein>
<dbReference type="RefSeq" id="WP_177219415.1">
    <property type="nucleotide sequence ID" value="NZ_FOXH01000008.1"/>
</dbReference>
<keyword evidence="5" id="KW-0288">FMN</keyword>
<dbReference type="GO" id="GO:0009636">
    <property type="term" value="P:response to toxic substance"/>
    <property type="evidence" value="ECO:0007669"/>
    <property type="project" value="UniProtKB-KW"/>
</dbReference>
<evidence type="ECO:0000256" key="9">
    <source>
        <dbReference type="ARBA" id="ARBA00031155"/>
    </source>
</evidence>
<dbReference type="PANTHER" id="PTHR42747:SF3">
    <property type="entry name" value="NITRONATE MONOOXYGENASE-RELATED"/>
    <property type="match status" value="1"/>
</dbReference>
<comment type="catalytic activity">
    <reaction evidence="10">
        <text>3 propionate 3-nitronate + 3 O2 + H2O = 3 3-oxopropanoate + 2 nitrate + nitrite + H2O2 + 3 H(+)</text>
        <dbReference type="Rhea" id="RHEA:57332"/>
        <dbReference type="ChEBI" id="CHEBI:15377"/>
        <dbReference type="ChEBI" id="CHEBI:15378"/>
        <dbReference type="ChEBI" id="CHEBI:15379"/>
        <dbReference type="ChEBI" id="CHEBI:16240"/>
        <dbReference type="ChEBI" id="CHEBI:16301"/>
        <dbReference type="ChEBI" id="CHEBI:17632"/>
        <dbReference type="ChEBI" id="CHEBI:33190"/>
        <dbReference type="ChEBI" id="CHEBI:136067"/>
    </reaction>
</comment>
<keyword evidence="13" id="KW-1185">Reference proteome</keyword>
<dbReference type="STRING" id="1079859.SAMN04515674_10894"/>
<evidence type="ECO:0000313" key="13">
    <source>
        <dbReference type="Proteomes" id="UP000199306"/>
    </source>
</evidence>
<dbReference type="AlphaFoldDB" id="A0A1I5UWU2"/>
<dbReference type="InterPro" id="IPR013785">
    <property type="entry name" value="Aldolase_TIM"/>
</dbReference>
<dbReference type="CDD" id="cd04730">
    <property type="entry name" value="NPD_like"/>
    <property type="match status" value="1"/>
</dbReference>
<evidence type="ECO:0000256" key="11">
    <source>
        <dbReference type="ARBA" id="ARBA00067136"/>
    </source>
</evidence>
<evidence type="ECO:0000256" key="2">
    <source>
        <dbReference type="ARBA" id="ARBA00009881"/>
    </source>
</evidence>
<organism evidence="12 13">
    <name type="scientific">Pseudarcicella hirudinis</name>
    <dbReference type="NCBI Taxonomy" id="1079859"/>
    <lineage>
        <taxon>Bacteria</taxon>
        <taxon>Pseudomonadati</taxon>
        <taxon>Bacteroidota</taxon>
        <taxon>Cytophagia</taxon>
        <taxon>Cytophagales</taxon>
        <taxon>Flectobacillaceae</taxon>
        <taxon>Pseudarcicella</taxon>
    </lineage>
</organism>
<evidence type="ECO:0000256" key="4">
    <source>
        <dbReference type="ARBA" id="ARBA00022630"/>
    </source>
</evidence>
<comment type="cofactor">
    <cofactor evidence="1">
        <name>FMN</name>
        <dbReference type="ChEBI" id="CHEBI:58210"/>
    </cofactor>
</comment>
<accession>A0A1I5UWU2</accession>
<evidence type="ECO:0000256" key="5">
    <source>
        <dbReference type="ARBA" id="ARBA00022643"/>
    </source>
</evidence>
<evidence type="ECO:0000256" key="3">
    <source>
        <dbReference type="ARBA" id="ARBA00022575"/>
    </source>
</evidence>
<dbReference type="Gene3D" id="3.20.20.70">
    <property type="entry name" value="Aldolase class I"/>
    <property type="match status" value="1"/>
</dbReference>
<name>A0A1I5UWU2_9BACT</name>
<evidence type="ECO:0000256" key="8">
    <source>
        <dbReference type="ARBA" id="ARBA00023033"/>
    </source>
</evidence>
<keyword evidence="7" id="KW-0560">Oxidoreductase</keyword>
<dbReference type="EMBL" id="FOXH01000008">
    <property type="protein sequence ID" value="SFP99701.1"/>
    <property type="molecule type" value="Genomic_DNA"/>
</dbReference>
<dbReference type="PANTHER" id="PTHR42747">
    <property type="entry name" value="NITRONATE MONOOXYGENASE-RELATED"/>
    <property type="match status" value="1"/>
</dbReference>
<dbReference type="Proteomes" id="UP000199306">
    <property type="component" value="Unassembled WGS sequence"/>
</dbReference>
<dbReference type="GO" id="GO:0018580">
    <property type="term" value="F:nitronate monooxygenase activity"/>
    <property type="evidence" value="ECO:0007669"/>
    <property type="project" value="InterPro"/>
</dbReference>
<evidence type="ECO:0000256" key="6">
    <source>
        <dbReference type="ARBA" id="ARBA00022741"/>
    </source>
</evidence>
<reference evidence="12 13" key="1">
    <citation type="submission" date="2016-10" db="EMBL/GenBank/DDBJ databases">
        <authorList>
            <person name="de Groot N.N."/>
        </authorList>
    </citation>
    <scope>NUCLEOTIDE SEQUENCE [LARGE SCALE GENOMIC DNA]</scope>
    <source>
        <strain evidence="13">E92,LMG 26720,CCM 7988</strain>
    </source>
</reference>
<keyword evidence="8 12" id="KW-0503">Monooxygenase</keyword>
<dbReference type="GO" id="GO:0000166">
    <property type="term" value="F:nucleotide binding"/>
    <property type="evidence" value="ECO:0007669"/>
    <property type="project" value="UniProtKB-KW"/>
</dbReference>
<evidence type="ECO:0000256" key="10">
    <source>
        <dbReference type="ARBA" id="ARBA00049401"/>
    </source>
</evidence>
<gene>
    <name evidence="12" type="ORF">SAMN04515674_10894</name>
</gene>
<comment type="similarity">
    <text evidence="2">Belongs to the nitronate monooxygenase family. NMO class I subfamily.</text>
</comment>